<accession>X0SI34</accession>
<proteinExistence type="predicted"/>
<feature type="non-terminal residue" evidence="1">
    <location>
        <position position="488"/>
    </location>
</feature>
<dbReference type="EMBL" id="BARS01002917">
    <property type="protein sequence ID" value="GAF74776.1"/>
    <property type="molecule type" value="Genomic_DNA"/>
</dbReference>
<protein>
    <submittedName>
        <fullName evidence="1">Uncharacterized protein</fullName>
    </submittedName>
</protein>
<gene>
    <name evidence="1" type="ORF">S01H1_05604</name>
</gene>
<comment type="caution">
    <text evidence="1">The sequence shown here is derived from an EMBL/GenBank/DDBJ whole genome shotgun (WGS) entry which is preliminary data.</text>
</comment>
<organism evidence="1">
    <name type="scientific">marine sediment metagenome</name>
    <dbReference type="NCBI Taxonomy" id="412755"/>
    <lineage>
        <taxon>unclassified sequences</taxon>
        <taxon>metagenomes</taxon>
        <taxon>ecological metagenomes</taxon>
    </lineage>
</organism>
<feature type="non-terminal residue" evidence="1">
    <location>
        <position position="1"/>
    </location>
</feature>
<sequence>GKYVHYIYAKHIVGDGIEIDSSRILTPSGLLDMSYLKSRNPNLSQTDRTAMGLIEDSGIAVPIGMGKALMDIAKFDYLAKIADPSLDLVWEPSTVKVGNQTWGIFKLKQEVQAQKDLTLALVDTNSAEFKRAIERLRILETAFEGAKTKAGKEPSGYKQIPESARYGNLAGAFVRTPIFDDIMPLVTPLSSNAGVGRLFQTLAQGNAQITGLFKAGKVALNPPTMFRNMISNFLQNNMRGRSLFHIPGDLVSALKSMIAKDEHYITAKRMGLFESNWAAGELNEVLRDINSVNHSNWSNFLGFVSRMSRHYGRIDDVAKLSIYKQLRTSGELNTFGNATGKILSVGDSILEAQKWGMDYSLSSRSIKHLRRQILPFGTYQYKIAPLILESLRKRPWVIGKYMALIGIGGFSIAQELVKGYFDVDDEEWEALRRNLPHYIKENQTYAPLPWKSPEGNWQWVNGEYFLPWGNWMTIVKDIGGGQGFEAFK</sequence>
<evidence type="ECO:0000313" key="1">
    <source>
        <dbReference type="EMBL" id="GAF74776.1"/>
    </source>
</evidence>
<dbReference type="AlphaFoldDB" id="X0SI34"/>
<name>X0SI34_9ZZZZ</name>
<reference evidence="1" key="1">
    <citation type="journal article" date="2014" name="Front. Microbiol.">
        <title>High frequency of phylogenetically diverse reductive dehalogenase-homologous genes in deep subseafloor sedimentary metagenomes.</title>
        <authorList>
            <person name="Kawai M."/>
            <person name="Futagami T."/>
            <person name="Toyoda A."/>
            <person name="Takaki Y."/>
            <person name="Nishi S."/>
            <person name="Hori S."/>
            <person name="Arai W."/>
            <person name="Tsubouchi T."/>
            <person name="Morono Y."/>
            <person name="Uchiyama I."/>
            <person name="Ito T."/>
            <person name="Fujiyama A."/>
            <person name="Inagaki F."/>
            <person name="Takami H."/>
        </authorList>
    </citation>
    <scope>NUCLEOTIDE SEQUENCE</scope>
    <source>
        <strain evidence="1">Expedition CK06-06</strain>
    </source>
</reference>